<feature type="transmembrane region" description="Helical" evidence="8">
    <location>
        <begin position="97"/>
        <end position="116"/>
    </location>
</feature>
<evidence type="ECO:0000313" key="10">
    <source>
        <dbReference type="EMBL" id="MFE9230755.1"/>
    </source>
</evidence>
<evidence type="ECO:0000256" key="5">
    <source>
        <dbReference type="ARBA" id="ARBA00022989"/>
    </source>
</evidence>
<organism evidence="10 11">
    <name type="scientific">Streptomyces massasporeus</name>
    <dbReference type="NCBI Taxonomy" id="67324"/>
    <lineage>
        <taxon>Bacteria</taxon>
        <taxon>Bacillati</taxon>
        <taxon>Actinomycetota</taxon>
        <taxon>Actinomycetes</taxon>
        <taxon>Kitasatosporales</taxon>
        <taxon>Streptomycetaceae</taxon>
        <taxon>Streptomyces</taxon>
    </lineage>
</organism>
<proteinExistence type="predicted"/>
<dbReference type="PRINTS" id="PR01036">
    <property type="entry name" value="TCRTETB"/>
</dbReference>
<dbReference type="EMBL" id="JBIAFP010000039">
    <property type="protein sequence ID" value="MFE9230755.1"/>
    <property type="molecule type" value="Genomic_DNA"/>
</dbReference>
<dbReference type="InterPro" id="IPR036259">
    <property type="entry name" value="MFS_trans_sf"/>
</dbReference>
<accession>A0ABW6LQT6</accession>
<evidence type="ECO:0000256" key="1">
    <source>
        <dbReference type="ARBA" id="ARBA00004651"/>
    </source>
</evidence>
<dbReference type="Gene3D" id="1.20.1250.20">
    <property type="entry name" value="MFS general substrate transporter like domains"/>
    <property type="match status" value="1"/>
</dbReference>
<dbReference type="InterPro" id="IPR020846">
    <property type="entry name" value="MFS_dom"/>
</dbReference>
<dbReference type="InterPro" id="IPR011701">
    <property type="entry name" value="MFS"/>
</dbReference>
<feature type="transmembrane region" description="Helical" evidence="8">
    <location>
        <begin position="184"/>
        <end position="206"/>
    </location>
</feature>
<comment type="subcellular location">
    <subcellularLocation>
        <location evidence="1">Cell membrane</location>
        <topology evidence="1">Multi-pass membrane protein</topology>
    </subcellularLocation>
</comment>
<dbReference type="Proteomes" id="UP001601288">
    <property type="component" value="Unassembled WGS sequence"/>
</dbReference>
<feature type="domain" description="Major facilitator superfamily (MFS) profile" evidence="9">
    <location>
        <begin position="31"/>
        <end position="479"/>
    </location>
</feature>
<feature type="transmembrane region" description="Helical" evidence="8">
    <location>
        <begin position="452"/>
        <end position="474"/>
    </location>
</feature>
<dbReference type="Pfam" id="PF07690">
    <property type="entry name" value="MFS_1"/>
    <property type="match status" value="1"/>
</dbReference>
<keyword evidence="7" id="KW-0046">Antibiotic resistance</keyword>
<dbReference type="PROSITE" id="PS50850">
    <property type="entry name" value="MFS"/>
    <property type="match status" value="1"/>
</dbReference>
<feature type="transmembrane region" description="Helical" evidence="8">
    <location>
        <begin position="59"/>
        <end position="85"/>
    </location>
</feature>
<keyword evidence="11" id="KW-1185">Reference proteome</keyword>
<dbReference type="PANTHER" id="PTHR42718">
    <property type="entry name" value="MAJOR FACILITATOR SUPERFAMILY MULTIDRUG TRANSPORTER MFSC"/>
    <property type="match status" value="1"/>
</dbReference>
<keyword evidence="3" id="KW-1003">Cell membrane</keyword>
<evidence type="ECO:0000256" key="6">
    <source>
        <dbReference type="ARBA" id="ARBA00023136"/>
    </source>
</evidence>
<feature type="transmembrane region" description="Helical" evidence="8">
    <location>
        <begin position="218"/>
        <end position="238"/>
    </location>
</feature>
<dbReference type="Gene3D" id="1.20.1720.10">
    <property type="entry name" value="Multidrug resistance protein D"/>
    <property type="match status" value="1"/>
</dbReference>
<feature type="transmembrane region" description="Helical" evidence="8">
    <location>
        <begin position="244"/>
        <end position="267"/>
    </location>
</feature>
<protein>
    <submittedName>
        <fullName evidence="10">MFS transporter</fullName>
    </submittedName>
</protein>
<feature type="transmembrane region" description="Helical" evidence="8">
    <location>
        <begin position="122"/>
        <end position="145"/>
    </location>
</feature>
<feature type="transmembrane region" description="Helical" evidence="8">
    <location>
        <begin position="288"/>
        <end position="308"/>
    </location>
</feature>
<dbReference type="RefSeq" id="WP_358291334.1">
    <property type="nucleotide sequence ID" value="NZ_JBEYGJ010000049.1"/>
</dbReference>
<keyword evidence="2" id="KW-0813">Transport</keyword>
<evidence type="ECO:0000256" key="8">
    <source>
        <dbReference type="SAM" id="Phobius"/>
    </source>
</evidence>
<name>A0ABW6LQT6_9ACTN</name>
<feature type="transmembrane region" description="Helical" evidence="8">
    <location>
        <begin position="30"/>
        <end position="53"/>
    </location>
</feature>
<dbReference type="SUPFAM" id="SSF103473">
    <property type="entry name" value="MFS general substrate transporter"/>
    <property type="match status" value="1"/>
</dbReference>
<feature type="transmembrane region" description="Helical" evidence="8">
    <location>
        <begin position="157"/>
        <end position="178"/>
    </location>
</feature>
<keyword evidence="4 8" id="KW-0812">Transmembrane</keyword>
<keyword evidence="6 8" id="KW-0472">Membrane</keyword>
<evidence type="ECO:0000256" key="7">
    <source>
        <dbReference type="ARBA" id="ARBA00023251"/>
    </source>
</evidence>
<feature type="transmembrane region" description="Helical" evidence="8">
    <location>
        <begin position="382"/>
        <end position="405"/>
    </location>
</feature>
<evidence type="ECO:0000313" key="11">
    <source>
        <dbReference type="Proteomes" id="UP001601288"/>
    </source>
</evidence>
<evidence type="ECO:0000256" key="3">
    <source>
        <dbReference type="ARBA" id="ARBA00022475"/>
    </source>
</evidence>
<evidence type="ECO:0000256" key="2">
    <source>
        <dbReference type="ARBA" id="ARBA00022448"/>
    </source>
</evidence>
<evidence type="ECO:0000259" key="9">
    <source>
        <dbReference type="PROSITE" id="PS50850"/>
    </source>
</evidence>
<gene>
    <name evidence="10" type="ORF">ACFYM3_40535</name>
</gene>
<comment type="caution">
    <text evidence="10">The sequence shown here is derived from an EMBL/GenBank/DDBJ whole genome shotgun (WGS) entry which is preliminary data.</text>
</comment>
<dbReference type="CDD" id="cd17321">
    <property type="entry name" value="MFS_MMR_MDR_like"/>
    <property type="match status" value="1"/>
</dbReference>
<keyword evidence="5 8" id="KW-1133">Transmembrane helix</keyword>
<sequence>MRELDDVGQHETVVEGGSAARAWKFLGTRWVLGLACAAQFMVVLDVSVVNVALPSIGSALGFAAADLPWVVNAYGLVFAGLLLLGGRLADVLGHRRAFVLGLALFSAASLAGGLAGAPGALIAARAVQGAGAALLAPATLTVLTGTFPEGLARTRALAVWTAVGVAGGAAGNLIGGALTEYLSWRWILLVNVPIGVVGVLLGAHLLPAGRGRARRPRLDIPGAVLATAGVAVLTYGLAQAESRGWGDAVTVGAAVAGLMLLMGFVGVEVRVARAPLVPLGLLRARSVGVGNLILLLTGACLIPMWYFLSLYMQQVLHYSPLRTAVGFLPHTLVTMAVGARLAPHLMRFVGPRPLIVTSAVVSAAGFWWQSRITPDSAYVDGVLGPAIVISVGSGLLLTPITTAVTSGVDPAHAGAASGLMNTTKQVGGALGLAALSTLAASDVPGVQALTAAYARAFQTIAVVLAAVAVVALALPRQRD</sequence>
<evidence type="ECO:0000256" key="4">
    <source>
        <dbReference type="ARBA" id="ARBA00022692"/>
    </source>
</evidence>
<reference evidence="10 11" key="1">
    <citation type="submission" date="2024-10" db="EMBL/GenBank/DDBJ databases">
        <title>The Natural Products Discovery Center: Release of the First 8490 Sequenced Strains for Exploring Actinobacteria Biosynthetic Diversity.</title>
        <authorList>
            <person name="Kalkreuter E."/>
            <person name="Kautsar S.A."/>
            <person name="Yang D."/>
            <person name="Bader C.D."/>
            <person name="Teijaro C.N."/>
            <person name="Fluegel L."/>
            <person name="Davis C.M."/>
            <person name="Simpson J.R."/>
            <person name="Lauterbach L."/>
            <person name="Steele A.D."/>
            <person name="Gui C."/>
            <person name="Meng S."/>
            <person name="Li G."/>
            <person name="Viehrig K."/>
            <person name="Ye F."/>
            <person name="Su P."/>
            <person name="Kiefer A.F."/>
            <person name="Nichols A."/>
            <person name="Cepeda A.J."/>
            <person name="Yan W."/>
            <person name="Fan B."/>
            <person name="Jiang Y."/>
            <person name="Adhikari A."/>
            <person name="Zheng C.-J."/>
            <person name="Schuster L."/>
            <person name="Cowan T.M."/>
            <person name="Smanski M.J."/>
            <person name="Chevrette M.G."/>
            <person name="De Carvalho L.P.S."/>
            <person name="Shen B."/>
        </authorList>
    </citation>
    <scope>NUCLEOTIDE SEQUENCE [LARGE SCALE GENOMIC DNA]</scope>
    <source>
        <strain evidence="10 11">NPDC007066</strain>
    </source>
</reference>
<feature type="transmembrane region" description="Helical" evidence="8">
    <location>
        <begin position="354"/>
        <end position="370"/>
    </location>
</feature>
<dbReference type="PANTHER" id="PTHR42718:SF46">
    <property type="entry name" value="BLR6921 PROTEIN"/>
    <property type="match status" value="1"/>
</dbReference>